<dbReference type="SUPFAM" id="SSF56935">
    <property type="entry name" value="Porins"/>
    <property type="match status" value="1"/>
</dbReference>
<dbReference type="Gene3D" id="2.40.170.20">
    <property type="entry name" value="TonB-dependent receptor, beta-barrel domain"/>
    <property type="match status" value="2"/>
</dbReference>
<feature type="compositionally biased region" description="Polar residues" evidence="10">
    <location>
        <begin position="273"/>
        <end position="285"/>
    </location>
</feature>
<dbReference type="PANTHER" id="PTHR47234:SF2">
    <property type="entry name" value="TONB-DEPENDENT RECEPTOR"/>
    <property type="match status" value="1"/>
</dbReference>
<evidence type="ECO:0000313" key="14">
    <source>
        <dbReference type="Proteomes" id="UP000306317"/>
    </source>
</evidence>
<protein>
    <submittedName>
        <fullName evidence="13">TonB-dependent receptor</fullName>
    </submittedName>
</protein>
<dbReference type="EMBL" id="MWIO01000030">
    <property type="protein sequence ID" value="THD06988.1"/>
    <property type="molecule type" value="Genomic_DNA"/>
</dbReference>
<evidence type="ECO:0000313" key="13">
    <source>
        <dbReference type="EMBL" id="THD06988.1"/>
    </source>
</evidence>
<evidence type="ECO:0000256" key="7">
    <source>
        <dbReference type="ARBA" id="ARBA00023237"/>
    </source>
</evidence>
<comment type="similarity">
    <text evidence="8 9">Belongs to the TonB-dependent receptor family.</text>
</comment>
<dbReference type="InterPro" id="IPR039426">
    <property type="entry name" value="TonB-dep_rcpt-like"/>
</dbReference>
<keyword evidence="7 8" id="KW-0998">Cell outer membrane</keyword>
<dbReference type="InterPro" id="IPR037066">
    <property type="entry name" value="Plug_dom_sf"/>
</dbReference>
<dbReference type="GO" id="GO:0009279">
    <property type="term" value="C:cell outer membrane"/>
    <property type="evidence" value="ECO:0007669"/>
    <property type="project" value="UniProtKB-SubCell"/>
</dbReference>
<keyword evidence="2 8" id="KW-0813">Transport</keyword>
<dbReference type="InterPro" id="IPR036942">
    <property type="entry name" value="Beta-barrel_TonB_sf"/>
</dbReference>
<dbReference type="PANTHER" id="PTHR47234">
    <property type="match status" value="1"/>
</dbReference>
<dbReference type="AlphaFoldDB" id="A0A4S3KFE4"/>
<evidence type="ECO:0000256" key="10">
    <source>
        <dbReference type="SAM" id="MobiDB-lite"/>
    </source>
</evidence>
<dbReference type="Pfam" id="PF07715">
    <property type="entry name" value="Plug"/>
    <property type="match status" value="1"/>
</dbReference>
<evidence type="ECO:0000256" key="5">
    <source>
        <dbReference type="ARBA" id="ARBA00023077"/>
    </source>
</evidence>
<feature type="domain" description="TonB-dependent receptor-like beta-barrel" evidence="11">
    <location>
        <begin position="448"/>
        <end position="942"/>
    </location>
</feature>
<feature type="domain" description="TonB-dependent receptor plug" evidence="12">
    <location>
        <begin position="43"/>
        <end position="156"/>
    </location>
</feature>
<sequence length="978" mass="105505">MALGASGMAFAQDTKPAGQAQPANTKTLQTVVVTGSRIRSADIETAQPIIVMDRTQIAHQGFNSVADILQNLPQAGTPPISRSSVLASGEAVGGYYIDMRSLGANRTLILLNGKRLGTITSGLQDLSQIPVAAIDRIEVLKDGASAIYGSDAIAGVVNIITRKNFDGAEASAYLGQYSQGDGDKQTYSMTMGAHSDKGSITFSAEYSKEDPVWAKDRDFSRYPDTTRHPQDGWTVVSQYGNFFMPDSYCTPSPRYGTCALNPGGDPANPADWHTTSGPDTTPDHSNANEEMMLTTGIERHSLFVSGDYNITDNIKFSSDFLYNKRETTQQVAGYPFQPAFYLPFTPPDGRGVIGLSPGSYFNPTGEEIDFYRRGWEVPRVTQMDLATYRFSGTLEGSFDIGEHSWNWDIGGFVNDNETLQTGHGDFSLTSLTGALGPSFLDPSTGLVTCGTGPDNALPYGSAPGSCVPWNPFIPAGQGGKNSLSDPTLQAYLFPYSHDVGKTRTVDYSANLTGSVLTLPAGDLSVAAGFEYRHESGSFVPDALKQSALSTDLSSGPTGGEYNVKEYYVEVEAPLLKDVPFAKSLTANVASRYSDYSSFGTTTNNKYSLAWKPFDDLLIRGTYAQGFRAPTIFDLFGGIGGTFDSYNDPCDTANGAAATNPAVAQRCASGFGGQPGTPAGFVQLGQGNAPCTTFPCQSGVQTFAGANPNLKPETSISRTLGAVYSPSWLQGLDLSLDMYRIRVNNAITPDTMSAMLSDCYVLGAASRCNSSLFQRNPTTGVVTYALRGSRNAGWVDTKGYDFGVNYRLPEFSFGKFAVHWNSTYTDYLDLKADDEPTTVVQHLTSFFGTNPESNFRVRSNLGVDWSLGDFSASWTTRYYSGMKEPCSQDNVPGGGPECNLPDYVSPSTGAIRLHSVGANTFHDVQFRWNAPWNATVSVGANNVFGHVGPVMYSAPSSQYSYYGGFDIGRFYYLRYNQKF</sequence>
<gene>
    <name evidence="13" type="ORF">B1991_11340</name>
</gene>
<evidence type="ECO:0000259" key="12">
    <source>
        <dbReference type="Pfam" id="PF07715"/>
    </source>
</evidence>
<dbReference type="RefSeq" id="WP_136258858.1">
    <property type="nucleotide sequence ID" value="NZ_MWIO01000030.1"/>
</dbReference>
<keyword evidence="5 9" id="KW-0798">TonB box</keyword>
<organism evidence="13 14">
    <name type="scientific">Rhodanobacter lindaniclasticus</name>
    <dbReference type="NCBI Taxonomy" id="75310"/>
    <lineage>
        <taxon>Bacteria</taxon>
        <taxon>Pseudomonadati</taxon>
        <taxon>Pseudomonadota</taxon>
        <taxon>Gammaproteobacteria</taxon>
        <taxon>Lysobacterales</taxon>
        <taxon>Rhodanobacteraceae</taxon>
        <taxon>Rhodanobacter</taxon>
    </lineage>
</organism>
<evidence type="ECO:0000256" key="1">
    <source>
        <dbReference type="ARBA" id="ARBA00004571"/>
    </source>
</evidence>
<keyword evidence="6 8" id="KW-0472">Membrane</keyword>
<evidence type="ECO:0000256" key="2">
    <source>
        <dbReference type="ARBA" id="ARBA00022448"/>
    </source>
</evidence>
<evidence type="ECO:0000256" key="9">
    <source>
        <dbReference type="RuleBase" id="RU003357"/>
    </source>
</evidence>
<evidence type="ECO:0000259" key="11">
    <source>
        <dbReference type="Pfam" id="PF00593"/>
    </source>
</evidence>
<keyword evidence="13" id="KW-0675">Receptor</keyword>
<dbReference type="PROSITE" id="PS52016">
    <property type="entry name" value="TONB_DEPENDENT_REC_3"/>
    <property type="match status" value="1"/>
</dbReference>
<feature type="region of interest" description="Disordered" evidence="10">
    <location>
        <begin position="266"/>
        <end position="285"/>
    </location>
</feature>
<dbReference type="OrthoDB" id="6276154at2"/>
<dbReference type="Gene3D" id="2.170.130.10">
    <property type="entry name" value="TonB-dependent receptor, plug domain"/>
    <property type="match status" value="1"/>
</dbReference>
<proteinExistence type="inferred from homology"/>
<dbReference type="InterPro" id="IPR012910">
    <property type="entry name" value="Plug_dom"/>
</dbReference>
<comment type="caution">
    <text evidence="13">The sequence shown here is derived from an EMBL/GenBank/DDBJ whole genome shotgun (WGS) entry which is preliminary data.</text>
</comment>
<keyword evidence="4 8" id="KW-0812">Transmembrane</keyword>
<name>A0A4S3KFE4_9GAMM</name>
<accession>A0A4S3KFE4</accession>
<evidence type="ECO:0000256" key="6">
    <source>
        <dbReference type="ARBA" id="ARBA00023136"/>
    </source>
</evidence>
<dbReference type="InterPro" id="IPR000531">
    <property type="entry name" value="Beta-barrel_TonB"/>
</dbReference>
<evidence type="ECO:0000256" key="8">
    <source>
        <dbReference type="PROSITE-ProRule" id="PRU01360"/>
    </source>
</evidence>
<comment type="subcellular location">
    <subcellularLocation>
        <location evidence="1 8">Cell outer membrane</location>
        <topology evidence="1 8">Multi-pass membrane protein</topology>
    </subcellularLocation>
</comment>
<keyword evidence="3 8" id="KW-1134">Transmembrane beta strand</keyword>
<dbReference type="Proteomes" id="UP000306317">
    <property type="component" value="Unassembled WGS sequence"/>
</dbReference>
<reference evidence="13 14" key="1">
    <citation type="submission" date="2017-02" db="EMBL/GenBank/DDBJ databases">
        <title>Whole genome sequencing of Rhodanobacter lindaniclasticus DSM 17932.</title>
        <authorList>
            <person name="Kumar S."/>
            <person name="Patil P."/>
            <person name="Patil P.B."/>
        </authorList>
    </citation>
    <scope>NUCLEOTIDE SEQUENCE [LARGE SCALE GENOMIC DNA]</scope>
    <source>
        <strain evidence="13 14">DSM 17932</strain>
    </source>
</reference>
<dbReference type="Pfam" id="PF00593">
    <property type="entry name" value="TonB_dep_Rec_b-barrel"/>
    <property type="match status" value="1"/>
</dbReference>
<evidence type="ECO:0000256" key="4">
    <source>
        <dbReference type="ARBA" id="ARBA00022692"/>
    </source>
</evidence>
<keyword evidence="14" id="KW-1185">Reference proteome</keyword>
<evidence type="ECO:0000256" key="3">
    <source>
        <dbReference type="ARBA" id="ARBA00022452"/>
    </source>
</evidence>